<name>Q3J9M6_NITOC</name>
<keyword evidence="2" id="KW-1185">Reference proteome</keyword>
<sequence>MIFLAGRSLVVSPIFSSPYANFLANPGNKIEAQLGVSMRLGIFLTENLFCALTPKIILQFSSSGMRSPNASKAGPESKEVG</sequence>
<gene>
    <name evidence="1" type="ordered locus">Noc_2008</name>
</gene>
<evidence type="ECO:0000313" key="2">
    <source>
        <dbReference type="Proteomes" id="UP000006838"/>
    </source>
</evidence>
<dbReference type="InParanoid" id="Q3J9M6"/>
<dbReference type="Proteomes" id="UP000006838">
    <property type="component" value="Chromosome"/>
</dbReference>
<evidence type="ECO:0000313" key="1">
    <source>
        <dbReference type="EMBL" id="ABA58470.1"/>
    </source>
</evidence>
<dbReference type="EMBL" id="CP000127">
    <property type="protein sequence ID" value="ABA58470.1"/>
    <property type="molecule type" value="Genomic_DNA"/>
</dbReference>
<protein>
    <submittedName>
        <fullName evidence="1">Uncharacterized protein</fullName>
    </submittedName>
</protein>
<organism evidence="1 2">
    <name type="scientific">Nitrosococcus oceani (strain ATCC 19707 / BCRC 17464 / JCM 30415 / NCIMB 11848 / C-107)</name>
    <dbReference type="NCBI Taxonomy" id="323261"/>
    <lineage>
        <taxon>Bacteria</taxon>
        <taxon>Pseudomonadati</taxon>
        <taxon>Pseudomonadota</taxon>
        <taxon>Gammaproteobacteria</taxon>
        <taxon>Chromatiales</taxon>
        <taxon>Chromatiaceae</taxon>
        <taxon>Nitrosococcus</taxon>
    </lineage>
</organism>
<reference evidence="2" key="1">
    <citation type="journal article" date="2006" name="Appl. Environ. Microbiol.">
        <title>Complete genome sequence of the marine, chemolithoautotrophic, ammonia-oxidizing bacterium Nitrosococcus oceani ATCC 19707.</title>
        <authorList>
            <person name="Klotz M.G."/>
            <person name="Arp D.J."/>
            <person name="Chain P.S.G."/>
            <person name="El-Sheikh A.F."/>
            <person name="Hauser L.J."/>
            <person name="Hommes N.G."/>
            <person name="Larimer F.W."/>
            <person name="Malfatti S.A."/>
            <person name="Norton J.M."/>
            <person name="Poret-Peterson A.T."/>
            <person name="Vergez L.M."/>
            <person name="Ward B.B."/>
        </authorList>
    </citation>
    <scope>NUCLEOTIDE SEQUENCE [LARGE SCALE GENOMIC DNA]</scope>
    <source>
        <strain evidence="2">ATCC 19707 / BCRC 17464 / NCIMB 11848 / C-107</strain>
    </source>
</reference>
<dbReference type="HOGENOM" id="CLU_2570345_0_0_6"/>
<dbReference type="AlphaFoldDB" id="Q3J9M6"/>
<accession>Q3J9M6</accession>
<proteinExistence type="predicted"/>
<dbReference type="KEGG" id="noc:Noc_2008"/>